<organism evidence="1">
    <name type="scientific">marine sediment metagenome</name>
    <dbReference type="NCBI Taxonomy" id="412755"/>
    <lineage>
        <taxon>unclassified sequences</taxon>
        <taxon>metagenomes</taxon>
        <taxon>ecological metagenomes</taxon>
    </lineage>
</organism>
<dbReference type="AlphaFoldDB" id="A0A0F8YKC5"/>
<protein>
    <submittedName>
        <fullName evidence="1">Uncharacterized protein</fullName>
    </submittedName>
</protein>
<gene>
    <name evidence="1" type="ORF">LCGC14_2886390</name>
</gene>
<name>A0A0F8YKC5_9ZZZZ</name>
<dbReference type="EMBL" id="LAZR01056446">
    <property type="protein sequence ID" value="KKK74175.1"/>
    <property type="molecule type" value="Genomic_DNA"/>
</dbReference>
<comment type="caution">
    <text evidence="1">The sequence shown here is derived from an EMBL/GenBank/DDBJ whole genome shotgun (WGS) entry which is preliminary data.</text>
</comment>
<proteinExistence type="predicted"/>
<evidence type="ECO:0000313" key="1">
    <source>
        <dbReference type="EMBL" id="KKK74175.1"/>
    </source>
</evidence>
<accession>A0A0F8YKC5</accession>
<sequence>LVVYLGYARGSLDVCNDLGGRLEVGWTINCRPGPCSTPIDNTDGVGQQFYIPDMFVDDGT</sequence>
<feature type="non-terminal residue" evidence="1">
    <location>
        <position position="1"/>
    </location>
</feature>
<reference evidence="1" key="1">
    <citation type="journal article" date="2015" name="Nature">
        <title>Complex archaea that bridge the gap between prokaryotes and eukaryotes.</title>
        <authorList>
            <person name="Spang A."/>
            <person name="Saw J.H."/>
            <person name="Jorgensen S.L."/>
            <person name="Zaremba-Niedzwiedzka K."/>
            <person name="Martijn J."/>
            <person name="Lind A.E."/>
            <person name="van Eijk R."/>
            <person name="Schleper C."/>
            <person name="Guy L."/>
            <person name="Ettema T.J."/>
        </authorList>
    </citation>
    <scope>NUCLEOTIDE SEQUENCE</scope>
</reference>